<keyword evidence="4" id="KW-1185">Reference proteome</keyword>
<proteinExistence type="predicted"/>
<protein>
    <recommendedName>
        <fullName evidence="2">Lantibiotic biosynthesis protein dehydration domain-containing protein</fullName>
    </recommendedName>
</protein>
<name>A0A918EI09_9ACTN</name>
<dbReference type="Pfam" id="PF20329">
    <property type="entry name" value="DUF6624"/>
    <property type="match status" value="1"/>
</dbReference>
<dbReference type="AlphaFoldDB" id="A0A918EI09"/>
<dbReference type="EMBL" id="BMSV01000002">
    <property type="protein sequence ID" value="GGP93645.1"/>
    <property type="molecule type" value="Genomic_DNA"/>
</dbReference>
<reference evidence="3" key="2">
    <citation type="submission" date="2020-09" db="EMBL/GenBank/DDBJ databases">
        <authorList>
            <person name="Sun Q."/>
            <person name="Ohkuma M."/>
        </authorList>
    </citation>
    <scope>NUCLEOTIDE SEQUENCE</scope>
    <source>
        <strain evidence="3">JCM 4335</strain>
    </source>
</reference>
<evidence type="ECO:0000313" key="4">
    <source>
        <dbReference type="Proteomes" id="UP000654123"/>
    </source>
</evidence>
<feature type="region of interest" description="Disordered" evidence="1">
    <location>
        <begin position="471"/>
        <end position="496"/>
    </location>
</feature>
<evidence type="ECO:0000313" key="3">
    <source>
        <dbReference type="EMBL" id="GGP93645.1"/>
    </source>
</evidence>
<feature type="compositionally biased region" description="Low complexity" evidence="1">
    <location>
        <begin position="471"/>
        <end position="494"/>
    </location>
</feature>
<dbReference type="RefSeq" id="WP_189530075.1">
    <property type="nucleotide sequence ID" value="NZ_BMSV01000002.1"/>
</dbReference>
<reference evidence="3" key="1">
    <citation type="journal article" date="2014" name="Int. J. Syst. Evol. Microbiol.">
        <title>Complete genome sequence of Corynebacterium casei LMG S-19264T (=DSM 44701T), isolated from a smear-ripened cheese.</title>
        <authorList>
            <consortium name="US DOE Joint Genome Institute (JGI-PGF)"/>
            <person name="Walter F."/>
            <person name="Albersmeier A."/>
            <person name="Kalinowski J."/>
            <person name="Ruckert C."/>
        </authorList>
    </citation>
    <scope>NUCLEOTIDE SEQUENCE</scope>
    <source>
        <strain evidence="3">JCM 4335</strain>
    </source>
</reference>
<dbReference type="InterPro" id="IPR046732">
    <property type="entry name" value="DUF6624"/>
</dbReference>
<comment type="caution">
    <text evidence="3">The sequence shown here is derived from an EMBL/GenBank/DDBJ whole genome shotgun (WGS) entry which is preliminary data.</text>
</comment>
<feature type="domain" description="Lantibiotic biosynthesis protein dehydration" evidence="2">
    <location>
        <begin position="137"/>
        <end position="511"/>
    </location>
</feature>
<dbReference type="Pfam" id="PF13575">
    <property type="entry name" value="DUF4135"/>
    <property type="match status" value="1"/>
</dbReference>
<dbReference type="Proteomes" id="UP000654123">
    <property type="component" value="Unassembled WGS sequence"/>
</dbReference>
<sequence>MTEVLWDAVPPSGPGDASARLPAAARKVVEAVRAGSAGRLFPPVLRPGEDGTLAHHRFPAGDTDAAVLAAALATPRFAPLAALLDSLDAWCRAAAARHGGLLAPGLPDVTDGALFGPLVAECFTACAAGAPYDAAGQCARWTAFLDLFLRRLARDAAGPWFDRPSLRLPVTGVEAQDGETHNGRRRVLRVRLGGGGSVAYKPRPAGGEPLFLAPDDSVFALLNALPPASGAVRLPVLRCTPGSGPDGREYTWQEWLEPPAQWGVIRRSPASRLYGTRLGRRQARRFWHRAGAFAAAAFRFGLADLGEGNVLAGTRPGEREPLLHPVDLEVFLTPLRRLYDTGLVADTAAGDHHHPGLEDRARWCTVDGPVAHFAERPGGGLRLVRRRRPCARAGTRTVVADTGGRTGYGPYLPAFLRGMFDAWTLMSRHHDTVRAFLDRAARDRYVRVLLKPTAAYTEVLADRLTGTGDGAEAAAGDGAEAAAGTGPGSGARASFGPAETAQLDGLDVPYFLRPASGGPLLCAGPPHTPVPAGPHPGWPPSPAVRDERGRDLSGLGVALRDAAEYAYDTVGPRTLHGEGVLVRLTDRHTGEVRFDWPEAGRRITYAWDRDAVRVRAEPLVRPAPAPDVRRRLLRVDRVDAALRARWVASGFTDEDTEERLRTLTSAAMHWLRGVVERHGWPGRALVGPAAADAACRLVQHAEGPLAFPRECLRLVERAARDGDLPWRQVAYVTDALRVREGRPQLYGTKFRMREGELEPCPMEQPDLVDERRRDLGMEPLARYAARLRRRYRPQAP</sequence>
<dbReference type="InterPro" id="IPR025410">
    <property type="entry name" value="Lant_dehyd"/>
</dbReference>
<evidence type="ECO:0000259" key="2">
    <source>
        <dbReference type="Pfam" id="PF13575"/>
    </source>
</evidence>
<evidence type="ECO:0000256" key="1">
    <source>
        <dbReference type="SAM" id="MobiDB-lite"/>
    </source>
</evidence>
<organism evidence="3 4">
    <name type="scientific">Streptomyces roseolilacinus</name>
    <dbReference type="NCBI Taxonomy" id="66904"/>
    <lineage>
        <taxon>Bacteria</taxon>
        <taxon>Bacillati</taxon>
        <taxon>Actinomycetota</taxon>
        <taxon>Actinomycetes</taxon>
        <taxon>Kitasatosporales</taxon>
        <taxon>Streptomycetaceae</taxon>
        <taxon>Streptomyces</taxon>
    </lineage>
</organism>
<gene>
    <name evidence="3" type="ORF">GCM10010249_09220</name>
</gene>
<accession>A0A918EI09</accession>